<keyword evidence="2" id="KW-1185">Reference proteome</keyword>
<accession>A0A1N7GHQ0</accession>
<evidence type="ECO:0000313" key="2">
    <source>
        <dbReference type="Proteomes" id="UP000186218"/>
    </source>
</evidence>
<protein>
    <submittedName>
        <fullName evidence="1">Uncharacterized protein</fullName>
    </submittedName>
</protein>
<organism evidence="1 2">
    <name type="scientific">Williamsia sterculiae</name>
    <dbReference type="NCBI Taxonomy" id="1344003"/>
    <lineage>
        <taxon>Bacteria</taxon>
        <taxon>Bacillati</taxon>
        <taxon>Actinomycetota</taxon>
        <taxon>Actinomycetes</taxon>
        <taxon>Mycobacteriales</taxon>
        <taxon>Nocardiaceae</taxon>
        <taxon>Williamsia</taxon>
    </lineage>
</organism>
<evidence type="ECO:0000313" key="1">
    <source>
        <dbReference type="EMBL" id="SIS12070.1"/>
    </source>
</evidence>
<gene>
    <name evidence="1" type="ORF">SAMN05445060_2799</name>
</gene>
<dbReference type="STRING" id="1344003.SAMN05445060_2799"/>
<name>A0A1N7GHQ0_9NOCA</name>
<dbReference type="OrthoDB" id="9801520at2"/>
<dbReference type="EMBL" id="FTNT01000008">
    <property type="protein sequence ID" value="SIS12070.1"/>
    <property type="molecule type" value="Genomic_DNA"/>
</dbReference>
<reference evidence="1 2" key="1">
    <citation type="submission" date="2017-01" db="EMBL/GenBank/DDBJ databases">
        <authorList>
            <person name="Mah S.A."/>
            <person name="Swanson W.J."/>
            <person name="Moy G.W."/>
            <person name="Vacquier V.D."/>
        </authorList>
    </citation>
    <scope>NUCLEOTIDE SEQUENCE [LARGE SCALE GENOMIC DNA]</scope>
    <source>
        <strain evidence="1 2">CPCC 203464</strain>
    </source>
</reference>
<dbReference type="AlphaFoldDB" id="A0A1N7GHQ0"/>
<dbReference type="RefSeq" id="WP_076480532.1">
    <property type="nucleotide sequence ID" value="NZ_FTNT01000008.1"/>
</dbReference>
<sequence>MTQDQTTGCEGKVQYPDYRMAQLYLSRKKRLKTAERRSLNIYHCDFCHQWHVGTTVRRRRARK</sequence>
<proteinExistence type="predicted"/>
<dbReference type="Proteomes" id="UP000186218">
    <property type="component" value="Unassembled WGS sequence"/>
</dbReference>